<evidence type="ECO:0000313" key="2">
    <source>
        <dbReference type="Proteomes" id="UP000823921"/>
    </source>
</evidence>
<reference evidence="1" key="1">
    <citation type="journal article" date="2021" name="PeerJ">
        <title>Extensive microbial diversity within the chicken gut microbiome revealed by metagenomics and culture.</title>
        <authorList>
            <person name="Gilroy R."/>
            <person name="Ravi A."/>
            <person name="Getino M."/>
            <person name="Pursley I."/>
            <person name="Horton D.L."/>
            <person name="Alikhan N.F."/>
            <person name="Baker D."/>
            <person name="Gharbi K."/>
            <person name="Hall N."/>
            <person name="Watson M."/>
            <person name="Adriaenssens E.M."/>
            <person name="Foster-Nyarko E."/>
            <person name="Jarju S."/>
            <person name="Secka A."/>
            <person name="Antonio M."/>
            <person name="Oren A."/>
            <person name="Chaudhuri R.R."/>
            <person name="La Ragione R."/>
            <person name="Hildebrand F."/>
            <person name="Pallen M.J."/>
        </authorList>
    </citation>
    <scope>NUCLEOTIDE SEQUENCE</scope>
    <source>
        <strain evidence="1">CHK192-8294</strain>
    </source>
</reference>
<gene>
    <name evidence="1" type="ORF">H9712_08425</name>
</gene>
<reference evidence="1" key="2">
    <citation type="submission" date="2021-04" db="EMBL/GenBank/DDBJ databases">
        <authorList>
            <person name="Gilroy R."/>
        </authorList>
    </citation>
    <scope>NUCLEOTIDE SEQUENCE</scope>
    <source>
        <strain evidence="1">CHK192-8294</strain>
    </source>
</reference>
<feature type="non-terminal residue" evidence="1">
    <location>
        <position position="257"/>
    </location>
</feature>
<evidence type="ECO:0000313" key="1">
    <source>
        <dbReference type="EMBL" id="HJB80997.1"/>
    </source>
</evidence>
<comment type="caution">
    <text evidence="1">The sequence shown here is derived from an EMBL/GenBank/DDBJ whole genome shotgun (WGS) entry which is preliminary data.</text>
</comment>
<proteinExistence type="predicted"/>
<dbReference type="Proteomes" id="UP000823921">
    <property type="component" value="Unassembled WGS sequence"/>
</dbReference>
<protein>
    <submittedName>
        <fullName evidence="1">Phage tail protein</fullName>
    </submittedName>
</protein>
<organism evidence="1 2">
    <name type="scientific">Candidatus Flavonifractor intestinigallinarum</name>
    <dbReference type="NCBI Taxonomy" id="2838586"/>
    <lineage>
        <taxon>Bacteria</taxon>
        <taxon>Bacillati</taxon>
        <taxon>Bacillota</taxon>
        <taxon>Clostridia</taxon>
        <taxon>Eubacteriales</taxon>
        <taxon>Oscillospiraceae</taxon>
        <taxon>Flavonifractor</taxon>
    </lineage>
</organism>
<accession>A0A9D2MMR3</accession>
<name>A0A9D2MMR3_9FIRM</name>
<dbReference type="EMBL" id="DWXO01000080">
    <property type="protein sequence ID" value="HJB80997.1"/>
    <property type="molecule type" value="Genomic_DNA"/>
</dbReference>
<dbReference type="AlphaFoldDB" id="A0A9D2MMR3"/>
<sequence length="257" mass="26598">MAGFQSIVVTQKGQALLAKAQDGAPIVMTRWQIGTGALPVGTDLTAREALVSELMDLPISNAEISGRQATVKGQFINTGLSQFRWNELGLFAKSGSSEEILYAYSNSFGDGEDIEAGEVRVREFVFGATISMGTSATIDAQIDKGLIFVTKKELDAVAARDGYISGNGTATAVMGIPCAGGPLALDNIQGNTILGGTPAYDAPVSVESVEGPLKLHISGKNLIDFSKATKTGTASGVSYSISDDGVISLSGVCDRPG</sequence>